<evidence type="ECO:0000259" key="2">
    <source>
        <dbReference type="Pfam" id="PF00149"/>
    </source>
</evidence>
<keyword evidence="4" id="KW-1185">Reference proteome</keyword>
<sequence length="251" mass="27867">MPKKTGVHKPAPFPEPPSMPPQTCVVAIGDIHGRLDLLEPLLDRIERRAALLPGARHVVVSLGDLIDRGPDSAGVIERLMAGVKGSELIVLKGNHEDALLGFLDDKPIGDAWRSFFGAEAFLQSYGIAGRQNFRVEKAAGKLREDIFAAMPQAHIDFLRSLRTSFSIGDYFFVHAGVRPGVPLAEQEERDLVWIRDEFLHSKQRFEKKIVHGHTPVRRPDFNRNRINLDTKAYASGTLTAALFEGAEVTIF</sequence>
<dbReference type="Proteomes" id="UP001156882">
    <property type="component" value="Unassembled WGS sequence"/>
</dbReference>
<dbReference type="InterPro" id="IPR029052">
    <property type="entry name" value="Metallo-depent_PP-like"/>
</dbReference>
<feature type="region of interest" description="Disordered" evidence="1">
    <location>
        <begin position="1"/>
        <end position="21"/>
    </location>
</feature>
<dbReference type="CDD" id="cd00144">
    <property type="entry name" value="MPP_PPP_family"/>
    <property type="match status" value="1"/>
</dbReference>
<reference evidence="4" key="1">
    <citation type="journal article" date="2019" name="Int. J. Syst. Evol. Microbiol.">
        <title>The Global Catalogue of Microorganisms (GCM) 10K type strain sequencing project: providing services to taxonomists for standard genome sequencing and annotation.</title>
        <authorList>
            <consortium name="The Broad Institute Genomics Platform"/>
            <consortium name="The Broad Institute Genome Sequencing Center for Infectious Disease"/>
            <person name="Wu L."/>
            <person name="Ma J."/>
        </authorList>
    </citation>
    <scope>NUCLEOTIDE SEQUENCE [LARGE SCALE GENOMIC DNA]</scope>
    <source>
        <strain evidence="4">NBRC 101365</strain>
    </source>
</reference>
<protein>
    <submittedName>
        <fullName evidence="3">Metallophosphoesterase</fullName>
    </submittedName>
</protein>
<evidence type="ECO:0000256" key="1">
    <source>
        <dbReference type="SAM" id="MobiDB-lite"/>
    </source>
</evidence>
<dbReference type="PANTHER" id="PTHR42850">
    <property type="entry name" value="METALLOPHOSPHOESTERASE"/>
    <property type="match status" value="1"/>
</dbReference>
<dbReference type="InterPro" id="IPR050126">
    <property type="entry name" value="Ap4A_hydrolase"/>
</dbReference>
<feature type="compositionally biased region" description="Pro residues" evidence="1">
    <location>
        <begin position="11"/>
        <end position="20"/>
    </location>
</feature>
<dbReference type="Gene3D" id="3.60.21.10">
    <property type="match status" value="1"/>
</dbReference>
<accession>A0ABQ6CR91</accession>
<proteinExistence type="predicted"/>
<dbReference type="PANTHER" id="PTHR42850:SF4">
    <property type="entry name" value="ZINC-DEPENDENT ENDOPOLYPHOSPHATASE"/>
    <property type="match status" value="1"/>
</dbReference>
<evidence type="ECO:0000313" key="4">
    <source>
        <dbReference type="Proteomes" id="UP001156882"/>
    </source>
</evidence>
<organism evidence="3 4">
    <name type="scientific">Labrys miyagiensis</name>
    <dbReference type="NCBI Taxonomy" id="346912"/>
    <lineage>
        <taxon>Bacteria</taxon>
        <taxon>Pseudomonadati</taxon>
        <taxon>Pseudomonadota</taxon>
        <taxon>Alphaproteobacteria</taxon>
        <taxon>Hyphomicrobiales</taxon>
        <taxon>Xanthobacteraceae</taxon>
        <taxon>Labrys</taxon>
    </lineage>
</organism>
<comment type="caution">
    <text evidence="3">The sequence shown here is derived from an EMBL/GenBank/DDBJ whole genome shotgun (WGS) entry which is preliminary data.</text>
</comment>
<dbReference type="RefSeq" id="WP_284313804.1">
    <property type="nucleotide sequence ID" value="NZ_BSPC01000034.1"/>
</dbReference>
<dbReference type="Pfam" id="PF00149">
    <property type="entry name" value="Metallophos"/>
    <property type="match status" value="1"/>
</dbReference>
<gene>
    <name evidence="3" type="primary">prp1_1</name>
    <name evidence="3" type="ORF">GCM10007874_37380</name>
</gene>
<dbReference type="EMBL" id="BSPC01000034">
    <property type="protein sequence ID" value="GLS20721.1"/>
    <property type="molecule type" value="Genomic_DNA"/>
</dbReference>
<feature type="domain" description="Calcineurin-like phosphoesterase" evidence="2">
    <location>
        <begin position="25"/>
        <end position="218"/>
    </location>
</feature>
<name>A0ABQ6CR91_9HYPH</name>
<dbReference type="InterPro" id="IPR004843">
    <property type="entry name" value="Calcineurin-like_PHP"/>
</dbReference>
<dbReference type="SUPFAM" id="SSF56300">
    <property type="entry name" value="Metallo-dependent phosphatases"/>
    <property type="match status" value="1"/>
</dbReference>
<evidence type="ECO:0000313" key="3">
    <source>
        <dbReference type="EMBL" id="GLS20721.1"/>
    </source>
</evidence>